<organism evidence="3 4">
    <name type="scientific">Salinigranum rubrum</name>
    <dbReference type="NCBI Taxonomy" id="755307"/>
    <lineage>
        <taxon>Archaea</taxon>
        <taxon>Methanobacteriati</taxon>
        <taxon>Methanobacteriota</taxon>
        <taxon>Stenosarchaea group</taxon>
        <taxon>Halobacteria</taxon>
        <taxon>Halobacteriales</taxon>
        <taxon>Haloferacaceae</taxon>
        <taxon>Salinigranum</taxon>
    </lineage>
</organism>
<evidence type="ECO:0000256" key="2">
    <source>
        <dbReference type="SAM" id="Phobius"/>
    </source>
</evidence>
<dbReference type="Pfam" id="PF26467">
    <property type="entry name" value="DUF8143"/>
    <property type="match status" value="1"/>
</dbReference>
<evidence type="ECO:0000313" key="3">
    <source>
        <dbReference type="EMBL" id="AUV80715.1"/>
    </source>
</evidence>
<feature type="region of interest" description="Disordered" evidence="1">
    <location>
        <begin position="33"/>
        <end position="61"/>
    </location>
</feature>
<keyword evidence="2" id="KW-0472">Membrane</keyword>
<dbReference type="KEGG" id="srub:C2R22_02785"/>
<dbReference type="Proteomes" id="UP000236584">
    <property type="component" value="Chromosome"/>
</dbReference>
<evidence type="ECO:0000313" key="4">
    <source>
        <dbReference type="Proteomes" id="UP000236584"/>
    </source>
</evidence>
<sequence length="61" mass="6601">MAEAALIFALALVVGAPLVLYLLVQGETRGRTEMNRADAEAYARERASERYGDGADDGTRE</sequence>
<keyword evidence="4" id="KW-1185">Reference proteome</keyword>
<protein>
    <submittedName>
        <fullName evidence="3">Uncharacterized protein</fullName>
    </submittedName>
</protein>
<keyword evidence="2" id="KW-1133">Transmembrane helix</keyword>
<dbReference type="EMBL" id="CP026309">
    <property type="protein sequence ID" value="AUV80715.1"/>
    <property type="molecule type" value="Genomic_DNA"/>
</dbReference>
<name>A0A2I8VFM5_9EURY</name>
<evidence type="ECO:0000256" key="1">
    <source>
        <dbReference type="SAM" id="MobiDB-lite"/>
    </source>
</evidence>
<dbReference type="GeneID" id="35590980"/>
<proteinExistence type="predicted"/>
<keyword evidence="2" id="KW-0812">Transmembrane</keyword>
<feature type="transmembrane region" description="Helical" evidence="2">
    <location>
        <begin position="6"/>
        <end position="24"/>
    </location>
</feature>
<dbReference type="AlphaFoldDB" id="A0A2I8VFM5"/>
<dbReference type="RefSeq" id="WP_103424344.1">
    <property type="nucleotide sequence ID" value="NZ_CP026309.1"/>
</dbReference>
<gene>
    <name evidence="3" type="ORF">C2R22_02785</name>
</gene>
<reference evidence="3 4" key="1">
    <citation type="submission" date="2018-01" db="EMBL/GenBank/DDBJ databases">
        <title>Complete genome sequence of Salinigranum rubrum GX10T, an extremely halophilic archaeon isolated from a marine solar saltern.</title>
        <authorList>
            <person name="Han S."/>
        </authorList>
    </citation>
    <scope>NUCLEOTIDE SEQUENCE [LARGE SCALE GENOMIC DNA]</scope>
    <source>
        <strain evidence="3 4">GX10</strain>
    </source>
</reference>
<dbReference type="InterPro" id="IPR058456">
    <property type="entry name" value="DUF8143"/>
</dbReference>
<accession>A0A2I8VFM5</accession>